<proteinExistence type="predicted"/>
<dbReference type="EMBL" id="ML977514">
    <property type="protein sequence ID" value="KAF2126237.1"/>
    <property type="molecule type" value="Genomic_DNA"/>
</dbReference>
<protein>
    <submittedName>
        <fullName evidence="2">Uncharacterized protein</fullName>
    </submittedName>
</protein>
<feature type="region of interest" description="Disordered" evidence="1">
    <location>
        <begin position="332"/>
        <end position="376"/>
    </location>
</feature>
<reference evidence="2" key="1">
    <citation type="journal article" date="2020" name="Stud. Mycol.">
        <title>101 Dothideomycetes genomes: a test case for predicting lifestyles and emergence of pathogens.</title>
        <authorList>
            <person name="Haridas S."/>
            <person name="Albert R."/>
            <person name="Binder M."/>
            <person name="Bloem J."/>
            <person name="Labutti K."/>
            <person name="Salamov A."/>
            <person name="Andreopoulos B."/>
            <person name="Baker S."/>
            <person name="Barry K."/>
            <person name="Bills G."/>
            <person name="Bluhm B."/>
            <person name="Cannon C."/>
            <person name="Castanera R."/>
            <person name="Culley D."/>
            <person name="Daum C."/>
            <person name="Ezra D."/>
            <person name="Gonzalez J."/>
            <person name="Henrissat B."/>
            <person name="Kuo A."/>
            <person name="Liang C."/>
            <person name="Lipzen A."/>
            <person name="Lutzoni F."/>
            <person name="Magnuson J."/>
            <person name="Mondo S."/>
            <person name="Nolan M."/>
            <person name="Ohm R."/>
            <person name="Pangilinan J."/>
            <person name="Park H.-J."/>
            <person name="Ramirez L."/>
            <person name="Alfaro M."/>
            <person name="Sun H."/>
            <person name="Tritt A."/>
            <person name="Yoshinaga Y."/>
            <person name="Zwiers L.-H."/>
            <person name="Turgeon B."/>
            <person name="Goodwin S."/>
            <person name="Spatafora J."/>
            <person name="Crous P."/>
            <person name="Grigoriev I."/>
        </authorList>
    </citation>
    <scope>NUCLEOTIDE SEQUENCE</scope>
    <source>
        <strain evidence="2">CBS 119687</strain>
    </source>
</reference>
<dbReference type="Proteomes" id="UP000799771">
    <property type="component" value="Unassembled WGS sequence"/>
</dbReference>
<dbReference type="RefSeq" id="XP_033520629.1">
    <property type="nucleotide sequence ID" value="XM_033666165.1"/>
</dbReference>
<dbReference type="OrthoDB" id="3800725at2759"/>
<dbReference type="GeneID" id="54406597"/>
<evidence type="ECO:0000313" key="2">
    <source>
        <dbReference type="EMBL" id="KAF2126237.1"/>
    </source>
</evidence>
<accession>A0A6A6A5Q2</accession>
<evidence type="ECO:0000313" key="3">
    <source>
        <dbReference type="Proteomes" id="UP000799771"/>
    </source>
</evidence>
<keyword evidence="3" id="KW-1185">Reference proteome</keyword>
<gene>
    <name evidence="2" type="ORF">P153DRAFT_347298</name>
</gene>
<name>A0A6A6A5Q2_9PLEO</name>
<evidence type="ECO:0000256" key="1">
    <source>
        <dbReference type="SAM" id="MobiDB-lite"/>
    </source>
</evidence>
<sequence length="410" mass="46186">MPPDEDEDPASQPFDARLRGRMRYDYALGSGCLAAVVLARIHATQLGHPLPASLSDAQWRITGRNILWSMPRILLDTLVTGNLARKYHCGNDMLVELFDDSEWAHEATLIAPMVYTVILSTTGMGPGRGLSPTPDQLRLVIGMLRGYVSQHPDTFDVALQVDNAFGRVHSTENDLYQGHHHFLTATKNGVRKPEEEPLKHALQYIGYAFNYSAREKDHMRGGSAFLMHLVKHVCQVLYPREFNLETFPLCFLAKEDEVCLAELLLTQLADSFHTTGGGFNAHPPGLNNTSAEMKDWVKEDWEGFWRDRRETRVGMGFWEQARCEEMDVLERGGMGPSEAASEGSMGTQQAMLSAVQAESKDLENASRDFDREAKQEEEAVVHRLERIAAHEALEGPEYAEVREWMLKRLC</sequence>
<organism evidence="2 3">
    <name type="scientific">Dothidotthia symphoricarpi CBS 119687</name>
    <dbReference type="NCBI Taxonomy" id="1392245"/>
    <lineage>
        <taxon>Eukaryota</taxon>
        <taxon>Fungi</taxon>
        <taxon>Dikarya</taxon>
        <taxon>Ascomycota</taxon>
        <taxon>Pezizomycotina</taxon>
        <taxon>Dothideomycetes</taxon>
        <taxon>Pleosporomycetidae</taxon>
        <taxon>Pleosporales</taxon>
        <taxon>Dothidotthiaceae</taxon>
        <taxon>Dothidotthia</taxon>
    </lineage>
</organism>
<feature type="compositionally biased region" description="Basic and acidic residues" evidence="1">
    <location>
        <begin position="358"/>
        <end position="376"/>
    </location>
</feature>
<dbReference type="AlphaFoldDB" id="A0A6A6A5Q2"/>